<dbReference type="EMBL" id="JAUESC010000385">
    <property type="protein sequence ID" value="KAK0579559.1"/>
    <property type="molecule type" value="Genomic_DNA"/>
</dbReference>
<dbReference type="InterPro" id="IPR044275">
    <property type="entry name" value="KRP"/>
</dbReference>
<dbReference type="Gene3D" id="4.10.365.10">
    <property type="entry name" value="p27"/>
    <property type="match status" value="1"/>
</dbReference>
<dbReference type="GO" id="GO:0051726">
    <property type="term" value="P:regulation of cell cycle"/>
    <property type="evidence" value="ECO:0007669"/>
    <property type="project" value="InterPro"/>
</dbReference>
<evidence type="ECO:0000256" key="3">
    <source>
        <dbReference type="ARBA" id="ARBA00023013"/>
    </source>
</evidence>
<comment type="caution">
    <text evidence="6">The sequence shown here is derived from an EMBL/GenBank/DDBJ whole genome shotgun (WGS) entry which is preliminary data.</text>
</comment>
<sequence>MATIVLMLNSYSISLALPQRPAFFYGTRTDLGKQITIGTDSDQSKGKSVPCVSALSSHFIWPPIPTKPNFLSTHPDRATVVDTSFVESRHHHLFVEQVLLRSDRATVADSSSDRTASSSRDTSYLFVEQVLLRSTRESKPCCFRASDTTRRRSVPTTYQERRNDLRIVPTTRQIEEFFACAEQQQERLFIEKYNFDVVNDLPLSGRYEWMEVGP</sequence>
<proteinExistence type="inferred from homology"/>
<feature type="domain" description="Cyclin-dependent kinase inhibitor" evidence="5">
    <location>
        <begin position="168"/>
        <end position="212"/>
    </location>
</feature>
<dbReference type="InterPro" id="IPR044898">
    <property type="entry name" value="CDI_dom_sf"/>
</dbReference>
<keyword evidence="3" id="KW-0649">Protein kinase inhibitor</keyword>
<dbReference type="AlphaFoldDB" id="A0AA39RT30"/>
<dbReference type="Pfam" id="PF02234">
    <property type="entry name" value="CDI"/>
    <property type="match status" value="1"/>
</dbReference>
<dbReference type="InterPro" id="IPR003175">
    <property type="entry name" value="CDI_dom"/>
</dbReference>
<evidence type="ECO:0000259" key="5">
    <source>
        <dbReference type="Pfam" id="PF02234"/>
    </source>
</evidence>
<dbReference type="Proteomes" id="UP001168877">
    <property type="component" value="Unassembled WGS sequence"/>
</dbReference>
<evidence type="ECO:0000313" key="6">
    <source>
        <dbReference type="EMBL" id="KAK0579559.1"/>
    </source>
</evidence>
<keyword evidence="7" id="KW-1185">Reference proteome</keyword>
<gene>
    <name evidence="6" type="ORF">LWI29_027978</name>
</gene>
<comment type="subcellular location">
    <subcellularLocation>
        <location evidence="1">Nucleus</location>
        <location evidence="1">Nucleoplasm</location>
    </subcellularLocation>
</comment>
<protein>
    <recommendedName>
        <fullName evidence="5">Cyclin-dependent kinase inhibitor domain-containing protein</fullName>
    </recommendedName>
</protein>
<accession>A0AA39RT30</accession>
<evidence type="ECO:0000256" key="2">
    <source>
        <dbReference type="ARBA" id="ARBA00010274"/>
    </source>
</evidence>
<reference evidence="6" key="1">
    <citation type="journal article" date="2022" name="Plant J.">
        <title>Strategies of tolerance reflected in two North American maple genomes.</title>
        <authorList>
            <person name="McEvoy S.L."/>
            <person name="Sezen U.U."/>
            <person name="Trouern-Trend A."/>
            <person name="McMahon S.M."/>
            <person name="Schaberg P.G."/>
            <person name="Yang J."/>
            <person name="Wegrzyn J.L."/>
            <person name="Swenson N.G."/>
        </authorList>
    </citation>
    <scope>NUCLEOTIDE SEQUENCE</scope>
    <source>
        <strain evidence="6">NS2018</strain>
    </source>
</reference>
<reference evidence="6" key="2">
    <citation type="submission" date="2023-06" db="EMBL/GenBank/DDBJ databases">
        <authorList>
            <person name="Swenson N.G."/>
            <person name="Wegrzyn J.L."/>
            <person name="Mcevoy S.L."/>
        </authorList>
    </citation>
    <scope>NUCLEOTIDE SEQUENCE</scope>
    <source>
        <strain evidence="6">NS2018</strain>
        <tissue evidence="6">Leaf</tissue>
    </source>
</reference>
<name>A0AA39RT30_ACESA</name>
<dbReference type="PANTHER" id="PTHR46776">
    <property type="entry name" value="CYCLIN-DEPENDENT KINASE INHIBITOR 4-RELATED"/>
    <property type="match status" value="1"/>
</dbReference>
<evidence type="ECO:0000256" key="4">
    <source>
        <dbReference type="ARBA" id="ARBA00023306"/>
    </source>
</evidence>
<evidence type="ECO:0000256" key="1">
    <source>
        <dbReference type="ARBA" id="ARBA00004642"/>
    </source>
</evidence>
<keyword evidence="4" id="KW-0131">Cell cycle</keyword>
<dbReference type="GO" id="GO:0005654">
    <property type="term" value="C:nucleoplasm"/>
    <property type="evidence" value="ECO:0007669"/>
    <property type="project" value="UniProtKB-SubCell"/>
</dbReference>
<evidence type="ECO:0000313" key="7">
    <source>
        <dbReference type="Proteomes" id="UP001168877"/>
    </source>
</evidence>
<organism evidence="6 7">
    <name type="scientific">Acer saccharum</name>
    <name type="common">Sugar maple</name>
    <dbReference type="NCBI Taxonomy" id="4024"/>
    <lineage>
        <taxon>Eukaryota</taxon>
        <taxon>Viridiplantae</taxon>
        <taxon>Streptophyta</taxon>
        <taxon>Embryophyta</taxon>
        <taxon>Tracheophyta</taxon>
        <taxon>Spermatophyta</taxon>
        <taxon>Magnoliopsida</taxon>
        <taxon>eudicotyledons</taxon>
        <taxon>Gunneridae</taxon>
        <taxon>Pentapetalae</taxon>
        <taxon>rosids</taxon>
        <taxon>malvids</taxon>
        <taxon>Sapindales</taxon>
        <taxon>Sapindaceae</taxon>
        <taxon>Hippocastanoideae</taxon>
        <taxon>Acereae</taxon>
        <taxon>Acer</taxon>
    </lineage>
</organism>
<dbReference type="GO" id="GO:0004861">
    <property type="term" value="F:cyclin-dependent protein serine/threonine kinase inhibitor activity"/>
    <property type="evidence" value="ECO:0007669"/>
    <property type="project" value="InterPro"/>
</dbReference>
<comment type="similarity">
    <text evidence="2">Belongs to the CDI family. ICK/KRP subfamily.</text>
</comment>